<keyword evidence="5 12" id="KW-0812">Transmembrane</keyword>
<evidence type="ECO:0000256" key="7">
    <source>
        <dbReference type="ARBA" id="ARBA00022982"/>
    </source>
</evidence>
<keyword evidence="3" id="KW-0813">Transport</keyword>
<evidence type="ECO:0000256" key="5">
    <source>
        <dbReference type="ARBA" id="ARBA00022692"/>
    </source>
</evidence>
<organism evidence="14 15">
    <name type="scientific">Extremus antarcticus</name>
    <dbReference type="NCBI Taxonomy" id="702011"/>
    <lineage>
        <taxon>Eukaryota</taxon>
        <taxon>Fungi</taxon>
        <taxon>Dikarya</taxon>
        <taxon>Ascomycota</taxon>
        <taxon>Pezizomycotina</taxon>
        <taxon>Dothideomycetes</taxon>
        <taxon>Dothideomycetidae</taxon>
        <taxon>Mycosphaerellales</taxon>
        <taxon>Extremaceae</taxon>
        <taxon>Extremus</taxon>
    </lineage>
</organism>
<dbReference type="Proteomes" id="UP001271007">
    <property type="component" value="Unassembled WGS sequence"/>
</dbReference>
<protein>
    <recommendedName>
        <fullName evidence="13">Cytochrome b561 domain-containing protein</fullName>
    </recommendedName>
</protein>
<dbReference type="GO" id="GO:0140575">
    <property type="term" value="F:transmembrane monodehydroascorbate reductase activity"/>
    <property type="evidence" value="ECO:0007669"/>
    <property type="project" value="InterPro"/>
</dbReference>
<evidence type="ECO:0000256" key="9">
    <source>
        <dbReference type="ARBA" id="ARBA00023004"/>
    </source>
</evidence>
<keyword evidence="7" id="KW-0249">Electron transport</keyword>
<evidence type="ECO:0000256" key="4">
    <source>
        <dbReference type="ARBA" id="ARBA00022617"/>
    </source>
</evidence>
<evidence type="ECO:0000256" key="10">
    <source>
        <dbReference type="ARBA" id="ARBA00023136"/>
    </source>
</evidence>
<feature type="transmembrane region" description="Helical" evidence="12">
    <location>
        <begin position="136"/>
        <end position="157"/>
    </location>
</feature>
<feature type="compositionally biased region" description="Gly residues" evidence="11">
    <location>
        <begin position="231"/>
        <end position="242"/>
    </location>
</feature>
<reference evidence="14" key="1">
    <citation type="submission" date="2023-04" db="EMBL/GenBank/DDBJ databases">
        <title>Black Yeasts Isolated from many extreme environments.</title>
        <authorList>
            <person name="Coleine C."/>
            <person name="Stajich J.E."/>
            <person name="Selbmann L."/>
        </authorList>
    </citation>
    <scope>NUCLEOTIDE SEQUENCE</scope>
    <source>
        <strain evidence="14">CCFEE 5312</strain>
    </source>
</reference>
<dbReference type="GO" id="GO:0046872">
    <property type="term" value="F:metal ion binding"/>
    <property type="evidence" value="ECO:0007669"/>
    <property type="project" value="UniProtKB-KW"/>
</dbReference>
<evidence type="ECO:0000256" key="6">
    <source>
        <dbReference type="ARBA" id="ARBA00022723"/>
    </source>
</evidence>
<feature type="compositionally biased region" description="Basic residues" evidence="11">
    <location>
        <begin position="794"/>
        <end position="803"/>
    </location>
</feature>
<feature type="compositionally biased region" description="Basic and acidic residues" evidence="11">
    <location>
        <begin position="405"/>
        <end position="416"/>
    </location>
</feature>
<dbReference type="EMBL" id="JAWDJX010000002">
    <property type="protein sequence ID" value="KAK3058027.1"/>
    <property type="molecule type" value="Genomic_DNA"/>
</dbReference>
<dbReference type="PANTHER" id="PTHR15422:SF24">
    <property type="entry name" value="DOMON RELATED DOMAIN-CONTAINING PROTEIN"/>
    <property type="match status" value="1"/>
</dbReference>
<keyword evidence="4" id="KW-0349">Heme</keyword>
<dbReference type="GO" id="GO:0020037">
    <property type="term" value="F:heme binding"/>
    <property type="evidence" value="ECO:0007669"/>
    <property type="project" value="TreeGrafter"/>
</dbReference>
<feature type="compositionally biased region" description="Pro residues" evidence="11">
    <location>
        <begin position="313"/>
        <end position="383"/>
    </location>
</feature>
<feature type="transmembrane region" description="Helical" evidence="12">
    <location>
        <begin position="204"/>
        <end position="222"/>
    </location>
</feature>
<dbReference type="InterPro" id="IPR006593">
    <property type="entry name" value="Cyt_b561/ferric_Rdtase_TM"/>
</dbReference>
<dbReference type="PROSITE" id="PS50939">
    <property type="entry name" value="CYTOCHROME_B561"/>
    <property type="match status" value="1"/>
</dbReference>
<feature type="compositionally biased region" description="Basic and acidic residues" evidence="11">
    <location>
        <begin position="548"/>
        <end position="561"/>
    </location>
</feature>
<dbReference type="SMART" id="SM00665">
    <property type="entry name" value="B561"/>
    <property type="match status" value="1"/>
</dbReference>
<feature type="compositionally biased region" description="Polar residues" evidence="11">
    <location>
        <begin position="509"/>
        <end position="518"/>
    </location>
</feature>
<sequence length="932" mass="101813">MASNLSPPGSSQYSSNTMTVGDGTWDSSRNSFLLPNLVGLNFETMRYNGMGNRFKDLPGYHKLILGHGVLAAITFLGILPAAIFLAKYGGQWPGTRPSFKLHVYLQILVVFLSTVILVLGWFAVGPERSLTNPHHGIGVAIYVLIIYQFLYGSLMFRHERRRKSFPTKVPIGIWIHKLQGRAVAILAIVQVALGLTLYGSPKVLFILYALMVFLLVVAYLVLDYRHKTQNGGGGGGGHGGGQSEYSSNYGSYVSGSRVDQRPPRQKESHWGRKILAGAGAFGAYEWWKRRKDGRRDETYEESVDSRHDRRSSRPPPQGPPPMGQPPYEPPPMGRAAYGPPPVGQAPYGPPPMGQPPYGPPPVGQRGPIDPPPGGPLPMGPPPMNVAHAQETRQGSQSRVSGQSWEDEKYGERPRHTWRDRILGVTGAFAAYEGARSLFGRRRRREDDYSDDGRYTPPPRGAHNEVSRTDVTRVEAGQAPASPETPRVNMRGVQPMTPGMTPSRPPRQPEMNTELSYESQYDVTLRESVNEYGPIAGFREWNRSRRARKDAANADFMRRQQLEMEQDYNNRNSQNYPGPQDANQRRQSMSGTHLTGTEQNMQSDVRSNVRPDTSHPPLPPDAGTIPGSQYTESRHDVQTVQTQQGYSLPPPPPGPPPNVVRPDGYSPPQFGSARMPEGAVNPDPSRLLSENTTANQASAFGRDPSATNITAPAEMGSLSPTRPAGSRHTGSRNRLQKPGSVTSASASGVAGPSSGTGTEQPAATMKMSMENGGRKVTLRRLSEEEAAAERAARRQERRSRRRRGSSLSSGIEDDAPPGPRYRRNGPIRPSNDQPITNVPPPPPMSSSAGQSQRRESELNLPPAPPVPQHSISPGSHQGLSSPPVNESGFGSPGDAGTGTDVSAFADNRRRRRAERARQQAERGGGGNRVEFEY</sequence>
<comment type="cofactor">
    <cofactor evidence="1">
        <name>heme b</name>
        <dbReference type="ChEBI" id="CHEBI:60344"/>
    </cofactor>
</comment>
<feature type="compositionally biased region" description="Pro residues" evidence="11">
    <location>
        <begin position="647"/>
        <end position="658"/>
    </location>
</feature>
<gene>
    <name evidence="14" type="ORF">LTR09_001104</name>
</gene>
<feature type="transmembrane region" description="Helical" evidence="12">
    <location>
        <begin position="101"/>
        <end position="124"/>
    </location>
</feature>
<feature type="compositionally biased region" description="Polar residues" evidence="11">
    <location>
        <begin position="868"/>
        <end position="883"/>
    </location>
</feature>
<comment type="subcellular location">
    <subcellularLocation>
        <location evidence="2">Membrane</location>
        <topology evidence="2">Multi-pass membrane protein</topology>
    </subcellularLocation>
</comment>
<feature type="region of interest" description="Disordered" evidence="11">
    <location>
        <begin position="231"/>
        <end position="272"/>
    </location>
</feature>
<keyword evidence="10 12" id="KW-0472">Membrane</keyword>
<feature type="compositionally biased region" description="Basic and acidic residues" evidence="11">
    <location>
        <begin position="461"/>
        <end position="472"/>
    </location>
</feature>
<name>A0AAJ0LWL2_9PEZI</name>
<feature type="compositionally biased region" description="Polar residues" evidence="11">
    <location>
        <begin position="566"/>
        <end position="605"/>
    </location>
</feature>
<feature type="compositionally biased region" description="Low complexity" evidence="11">
    <location>
        <begin position="392"/>
        <end position="403"/>
    </location>
</feature>
<evidence type="ECO:0000256" key="2">
    <source>
        <dbReference type="ARBA" id="ARBA00004141"/>
    </source>
</evidence>
<comment type="caution">
    <text evidence="14">The sequence shown here is derived from an EMBL/GenBank/DDBJ whole genome shotgun (WGS) entry which is preliminary data.</text>
</comment>
<feature type="compositionally biased region" description="Polar residues" evidence="11">
    <location>
        <begin position="687"/>
        <end position="697"/>
    </location>
</feature>
<evidence type="ECO:0000256" key="1">
    <source>
        <dbReference type="ARBA" id="ARBA00001970"/>
    </source>
</evidence>
<feature type="compositionally biased region" description="Low complexity" evidence="11">
    <location>
        <begin position="737"/>
        <end position="757"/>
    </location>
</feature>
<dbReference type="Gene3D" id="1.20.120.1770">
    <property type="match status" value="1"/>
</dbReference>
<dbReference type="InterPro" id="IPR045150">
    <property type="entry name" value="CYB561D1/2"/>
</dbReference>
<evidence type="ECO:0000256" key="8">
    <source>
        <dbReference type="ARBA" id="ARBA00022989"/>
    </source>
</evidence>
<feature type="compositionally biased region" description="Basic and acidic residues" evidence="11">
    <location>
        <begin position="779"/>
        <end position="793"/>
    </location>
</feature>
<evidence type="ECO:0000313" key="14">
    <source>
        <dbReference type="EMBL" id="KAK3058027.1"/>
    </source>
</evidence>
<evidence type="ECO:0000259" key="13">
    <source>
        <dbReference type="PROSITE" id="PS50939"/>
    </source>
</evidence>
<feature type="region of interest" description="Disordered" evidence="11">
    <location>
        <begin position="292"/>
        <end position="416"/>
    </location>
</feature>
<feature type="region of interest" description="Disordered" evidence="11">
    <location>
        <begin position="437"/>
        <end position="518"/>
    </location>
</feature>
<feature type="region of interest" description="Disordered" evidence="11">
    <location>
        <begin position="545"/>
        <end position="932"/>
    </location>
</feature>
<evidence type="ECO:0000313" key="15">
    <source>
        <dbReference type="Proteomes" id="UP001271007"/>
    </source>
</evidence>
<keyword evidence="8 12" id="KW-1133">Transmembrane helix</keyword>
<dbReference type="GO" id="GO:0016020">
    <property type="term" value="C:membrane"/>
    <property type="evidence" value="ECO:0007669"/>
    <property type="project" value="UniProtKB-SubCell"/>
</dbReference>
<accession>A0AAJ0LWL2</accession>
<evidence type="ECO:0000256" key="3">
    <source>
        <dbReference type="ARBA" id="ARBA00022448"/>
    </source>
</evidence>
<dbReference type="CDD" id="cd08760">
    <property type="entry name" value="Cyt_b561_FRRS1_like"/>
    <property type="match status" value="1"/>
</dbReference>
<feature type="compositionally biased region" description="Basic and acidic residues" evidence="11">
    <location>
        <begin position="258"/>
        <end position="270"/>
    </location>
</feature>
<keyword evidence="9" id="KW-0408">Iron</keyword>
<feature type="compositionally biased region" description="Basic and acidic residues" evidence="11">
    <location>
        <begin position="444"/>
        <end position="453"/>
    </location>
</feature>
<feature type="compositionally biased region" description="Low complexity" evidence="11">
    <location>
        <begin position="243"/>
        <end position="256"/>
    </location>
</feature>
<proteinExistence type="predicted"/>
<feature type="domain" description="Cytochrome b561" evidence="13">
    <location>
        <begin position="29"/>
        <end position="228"/>
    </location>
</feature>
<dbReference type="AlphaFoldDB" id="A0AAJ0LWL2"/>
<keyword evidence="15" id="KW-1185">Reference proteome</keyword>
<keyword evidence="6" id="KW-0479">Metal-binding</keyword>
<feature type="compositionally biased region" description="Basic and acidic residues" evidence="11">
    <location>
        <begin position="293"/>
        <end position="307"/>
    </location>
</feature>
<evidence type="ECO:0000256" key="12">
    <source>
        <dbReference type="SAM" id="Phobius"/>
    </source>
</evidence>
<evidence type="ECO:0000256" key="11">
    <source>
        <dbReference type="SAM" id="MobiDB-lite"/>
    </source>
</evidence>
<feature type="transmembrane region" description="Helical" evidence="12">
    <location>
        <begin position="64"/>
        <end position="89"/>
    </location>
</feature>
<dbReference type="PANTHER" id="PTHR15422">
    <property type="entry name" value="OS05G0565100 PROTEIN"/>
    <property type="match status" value="1"/>
</dbReference>